<keyword evidence="6 9" id="KW-0804">Transcription</keyword>
<dbReference type="Gene3D" id="2.40.330.10">
    <property type="entry name" value="DNA-binding pseudobarrel domain"/>
    <property type="match status" value="1"/>
</dbReference>
<keyword evidence="14" id="KW-1185">Reference proteome</keyword>
<evidence type="ECO:0000259" key="11">
    <source>
        <dbReference type="PROSITE" id="PS50863"/>
    </source>
</evidence>
<comment type="subcellular location">
    <subcellularLocation>
        <location evidence="1 9">Nucleus</location>
    </subcellularLocation>
</comment>
<proteinExistence type="inferred from homology"/>
<comment type="function">
    <text evidence="9">Auxin response factors (ARFs) are transcriptional factors that bind specifically to the DNA sequence 5'-TGTCTC-3' found in the auxin-responsive promoter elements (AuxREs).</text>
</comment>
<evidence type="ECO:0000256" key="3">
    <source>
        <dbReference type="ARBA" id="ARBA00011726"/>
    </source>
</evidence>
<dbReference type="FunFam" id="3.10.20.90:FF:000047">
    <property type="entry name" value="Auxin response factor"/>
    <property type="match status" value="1"/>
</dbReference>
<dbReference type="GO" id="GO:0006355">
    <property type="term" value="P:regulation of DNA-templated transcription"/>
    <property type="evidence" value="ECO:0007669"/>
    <property type="project" value="InterPro"/>
</dbReference>
<keyword evidence="7 9" id="KW-0539">Nucleus</keyword>
<dbReference type="Proteomes" id="UP000289340">
    <property type="component" value="Chromosome 1"/>
</dbReference>
<organism evidence="13 14">
    <name type="scientific">Glycine soja</name>
    <name type="common">Wild soybean</name>
    <dbReference type="NCBI Taxonomy" id="3848"/>
    <lineage>
        <taxon>Eukaryota</taxon>
        <taxon>Viridiplantae</taxon>
        <taxon>Streptophyta</taxon>
        <taxon>Embryophyta</taxon>
        <taxon>Tracheophyta</taxon>
        <taxon>Spermatophyta</taxon>
        <taxon>Magnoliopsida</taxon>
        <taxon>eudicotyledons</taxon>
        <taxon>Gunneridae</taxon>
        <taxon>Pentapetalae</taxon>
        <taxon>rosids</taxon>
        <taxon>fabids</taxon>
        <taxon>Fabales</taxon>
        <taxon>Fabaceae</taxon>
        <taxon>Papilionoideae</taxon>
        <taxon>50 kb inversion clade</taxon>
        <taxon>NPAAA clade</taxon>
        <taxon>indigoferoid/millettioid clade</taxon>
        <taxon>Phaseoleae</taxon>
        <taxon>Glycine</taxon>
        <taxon>Glycine subgen. Soja</taxon>
    </lineage>
</organism>
<evidence type="ECO:0000256" key="2">
    <source>
        <dbReference type="ARBA" id="ARBA00007853"/>
    </source>
</evidence>
<dbReference type="InterPro" id="IPR033389">
    <property type="entry name" value="AUX/IAA_dom"/>
</dbReference>
<feature type="compositionally biased region" description="Polar residues" evidence="10">
    <location>
        <begin position="572"/>
        <end position="582"/>
    </location>
</feature>
<evidence type="ECO:0000256" key="8">
    <source>
        <dbReference type="ARBA" id="ARBA00023294"/>
    </source>
</evidence>
<dbReference type="SUPFAM" id="SSF54277">
    <property type="entry name" value="CAD &amp; PB1 domains"/>
    <property type="match status" value="1"/>
</dbReference>
<evidence type="ECO:0000256" key="9">
    <source>
        <dbReference type="RuleBase" id="RU004561"/>
    </source>
</evidence>
<keyword evidence="4 9" id="KW-0805">Transcription regulation</keyword>
<dbReference type="GO" id="GO:0009734">
    <property type="term" value="P:auxin-activated signaling pathway"/>
    <property type="evidence" value="ECO:0007669"/>
    <property type="project" value="UniProtKB-KW"/>
</dbReference>
<evidence type="ECO:0000256" key="6">
    <source>
        <dbReference type="ARBA" id="ARBA00023163"/>
    </source>
</evidence>
<dbReference type="AlphaFoldDB" id="A0A445M1B5"/>
<evidence type="ECO:0000256" key="7">
    <source>
        <dbReference type="ARBA" id="ARBA00023242"/>
    </source>
</evidence>
<dbReference type="InterPro" id="IPR044835">
    <property type="entry name" value="ARF_plant"/>
</dbReference>
<feature type="domain" description="PB1" evidence="12">
    <location>
        <begin position="587"/>
        <end position="668"/>
    </location>
</feature>
<evidence type="ECO:0000256" key="1">
    <source>
        <dbReference type="ARBA" id="ARBA00004123"/>
    </source>
</evidence>
<evidence type="ECO:0000313" key="13">
    <source>
        <dbReference type="EMBL" id="RZC29338.1"/>
    </source>
</evidence>
<dbReference type="InterPro" id="IPR003340">
    <property type="entry name" value="B3_DNA-bd"/>
</dbReference>
<dbReference type="InterPro" id="IPR010525">
    <property type="entry name" value="ARF_dom"/>
</dbReference>
<gene>
    <name evidence="13" type="ORF">D0Y65_001065</name>
</gene>
<keyword evidence="5 9" id="KW-0238">DNA-binding</keyword>
<dbReference type="PROSITE" id="PS50863">
    <property type="entry name" value="B3"/>
    <property type="match status" value="1"/>
</dbReference>
<evidence type="ECO:0000256" key="10">
    <source>
        <dbReference type="SAM" id="MobiDB-lite"/>
    </source>
</evidence>
<dbReference type="EMBL" id="QZWG01000001">
    <property type="protein sequence ID" value="RZC29338.1"/>
    <property type="molecule type" value="Genomic_DNA"/>
</dbReference>
<dbReference type="EMBL" id="QZWG01000001">
    <property type="protein sequence ID" value="RZC29339.1"/>
    <property type="molecule type" value="Genomic_DNA"/>
</dbReference>
<feature type="compositionally biased region" description="Low complexity" evidence="10">
    <location>
        <begin position="452"/>
        <end position="461"/>
    </location>
</feature>
<dbReference type="FunFam" id="2.40.330.10:FF:000001">
    <property type="entry name" value="Auxin response factor"/>
    <property type="match status" value="1"/>
</dbReference>
<dbReference type="SMART" id="SM01019">
    <property type="entry name" value="B3"/>
    <property type="match status" value="1"/>
</dbReference>
<dbReference type="GO" id="GO:0005634">
    <property type="term" value="C:nucleus"/>
    <property type="evidence" value="ECO:0007669"/>
    <property type="project" value="UniProtKB-SubCell"/>
</dbReference>
<dbReference type="Pfam" id="PF06507">
    <property type="entry name" value="ARF_AD"/>
    <property type="match status" value="1"/>
</dbReference>
<dbReference type="PROSITE" id="PS51745">
    <property type="entry name" value="PB1"/>
    <property type="match status" value="1"/>
</dbReference>
<feature type="region of interest" description="Disordered" evidence="10">
    <location>
        <begin position="434"/>
        <end position="461"/>
    </location>
</feature>
<dbReference type="InterPro" id="IPR015300">
    <property type="entry name" value="DNA-bd_pseudobarrel_sf"/>
</dbReference>
<keyword evidence="8 9" id="KW-0927">Auxin signaling pathway</keyword>
<evidence type="ECO:0000313" key="14">
    <source>
        <dbReference type="Proteomes" id="UP000289340"/>
    </source>
</evidence>
<evidence type="ECO:0000256" key="4">
    <source>
        <dbReference type="ARBA" id="ARBA00023015"/>
    </source>
</evidence>
<protein>
    <recommendedName>
        <fullName evidence="9">Auxin response factor</fullName>
    </recommendedName>
</protein>
<dbReference type="InterPro" id="IPR053793">
    <property type="entry name" value="PB1-like"/>
</dbReference>
<comment type="subunit">
    <text evidence="3 9">Homodimers and heterodimers.</text>
</comment>
<dbReference type="FunFam" id="2.30.30.1040:FF:000001">
    <property type="entry name" value="Auxin response factor"/>
    <property type="match status" value="1"/>
</dbReference>
<name>A0A445M1B5_GLYSO</name>
<dbReference type="Pfam" id="PF02362">
    <property type="entry name" value="B3"/>
    <property type="match status" value="1"/>
</dbReference>
<dbReference type="Pfam" id="PF02309">
    <property type="entry name" value="AUX_IAA"/>
    <property type="match status" value="2"/>
</dbReference>
<dbReference type="GO" id="GO:0003677">
    <property type="term" value="F:DNA binding"/>
    <property type="evidence" value="ECO:0007669"/>
    <property type="project" value="UniProtKB-KW"/>
</dbReference>
<dbReference type="Gene3D" id="3.10.20.90">
    <property type="entry name" value="Phosphatidylinositol 3-kinase Catalytic Subunit, Chain A, domain 1"/>
    <property type="match status" value="1"/>
</dbReference>
<feature type="domain" description="TF-B3" evidence="11">
    <location>
        <begin position="126"/>
        <end position="234"/>
    </location>
</feature>
<dbReference type="SUPFAM" id="SSF101936">
    <property type="entry name" value="DNA-binding pseudobarrel domain"/>
    <property type="match status" value="1"/>
</dbReference>
<comment type="caution">
    <text evidence="13">The sequence shown here is derived from an EMBL/GenBank/DDBJ whole genome shotgun (WGS) entry which is preliminary data.</text>
</comment>
<dbReference type="CDD" id="cd10017">
    <property type="entry name" value="B3_DNA"/>
    <property type="match status" value="1"/>
</dbReference>
<dbReference type="PANTHER" id="PTHR31384:SF169">
    <property type="entry name" value="AUXIN RESPONSE FACTOR"/>
    <property type="match status" value="1"/>
</dbReference>
<evidence type="ECO:0000259" key="12">
    <source>
        <dbReference type="PROSITE" id="PS51745"/>
    </source>
</evidence>
<sequence length="698" mass="77631">MLSRGAHGEVVGSGESGEDELYEQQWKACAGPLVDVPRVGQRVFYFPQGHMEQLEASTNQELNQRIPLLKLPTKILCRVVNVHLLAEQETDEVYAQITLVPESSQDEPTNADPCTAEPPRAPVHSFSKVLTASDTSTHGGFSVLRKHATECLPVLVMRSVPDMSQPTPTQELVAKDLHGYEWRFKHIFRGQPRRHLLTTGWSTFVTSKRLVAGDTFVFLRGDNGELRVGVRRLARQASSMPSSVISSQSMHLGVLATASHAVATQTLFVVYYKPRTSQFIIGVNKYLEAMDKKFSVGMRFKMRFEGDDSAETDKRFSGTIVGVEDISPHWVNSKWRSLKVQWDEPAAVPRPDRVSPWEIEPFVASASTPSVQPTMVKTKRPRPPSETPDVDTTSVASVFWDAGLQQADMAQKNVLAESKWNDNTGTWHHMQTDMNSKSNSGNTMLRNQTEGSWLSSPHSSCPSHLFQDVTDDSKIVSAWPVSKPHSSKLNNDHVLDQVDKESKVETATSYRLFGIDLIDPSRNSPSVEKASAQAVNVPKVTTEGCTSTLSRTDAGHKSDVSMASSMERKQEQLQVSPKDTQSKQICRSRTKVQMQGVAVGRAVDLTMLDGYGQLINELEDMFNIKGQLQHRNKWEIVFTDDEGDMMLVGDDPWPEFCNMVRRIFICSSQDVKKMSCGSKLPISSVEDGTVISSDTTET</sequence>
<reference evidence="13 14" key="1">
    <citation type="submission" date="2018-09" db="EMBL/GenBank/DDBJ databases">
        <title>A high-quality reference genome of wild soybean provides a powerful tool to mine soybean genomes.</title>
        <authorList>
            <person name="Xie M."/>
            <person name="Chung C.Y.L."/>
            <person name="Li M.-W."/>
            <person name="Wong F.-L."/>
            <person name="Chan T.-F."/>
            <person name="Lam H.-M."/>
        </authorList>
    </citation>
    <scope>NUCLEOTIDE SEQUENCE [LARGE SCALE GENOMIC DNA]</scope>
    <source>
        <strain evidence="14">cv. W05</strain>
        <tissue evidence="13">Hypocotyl of etiolated seedlings</tissue>
    </source>
</reference>
<dbReference type="Gene3D" id="2.30.30.1040">
    <property type="match status" value="1"/>
</dbReference>
<feature type="region of interest" description="Disordered" evidence="10">
    <location>
        <begin position="549"/>
        <end position="582"/>
    </location>
</feature>
<comment type="similarity">
    <text evidence="2 9">Belongs to the ARF family.</text>
</comment>
<evidence type="ECO:0000256" key="5">
    <source>
        <dbReference type="ARBA" id="ARBA00023125"/>
    </source>
</evidence>
<dbReference type="PANTHER" id="PTHR31384">
    <property type="entry name" value="AUXIN RESPONSE FACTOR 4-RELATED"/>
    <property type="match status" value="1"/>
</dbReference>
<feature type="compositionally biased region" description="Polar residues" evidence="10">
    <location>
        <begin position="434"/>
        <end position="451"/>
    </location>
</feature>
<accession>A0A445M1B5</accession>
<feature type="region of interest" description="Disordered" evidence="10">
    <location>
        <begin position="369"/>
        <end position="391"/>
    </location>
</feature>